<dbReference type="AlphaFoldDB" id="A0A9P6EK64"/>
<evidence type="ECO:0000313" key="3">
    <source>
        <dbReference type="Proteomes" id="UP000807306"/>
    </source>
</evidence>
<evidence type="ECO:0000256" key="1">
    <source>
        <dbReference type="SAM" id="MobiDB-lite"/>
    </source>
</evidence>
<protein>
    <submittedName>
        <fullName evidence="2">Uncharacterized protein</fullName>
    </submittedName>
</protein>
<evidence type="ECO:0000313" key="2">
    <source>
        <dbReference type="EMBL" id="KAF9530601.1"/>
    </source>
</evidence>
<keyword evidence="3" id="KW-1185">Reference proteome</keyword>
<feature type="region of interest" description="Disordered" evidence="1">
    <location>
        <begin position="68"/>
        <end position="125"/>
    </location>
</feature>
<feature type="region of interest" description="Disordered" evidence="1">
    <location>
        <begin position="28"/>
        <end position="47"/>
    </location>
</feature>
<gene>
    <name evidence="2" type="ORF">CPB83DRAFT_834254</name>
</gene>
<name>A0A9P6EK64_9AGAR</name>
<organism evidence="2 3">
    <name type="scientific">Crepidotus variabilis</name>
    <dbReference type="NCBI Taxonomy" id="179855"/>
    <lineage>
        <taxon>Eukaryota</taxon>
        <taxon>Fungi</taxon>
        <taxon>Dikarya</taxon>
        <taxon>Basidiomycota</taxon>
        <taxon>Agaricomycotina</taxon>
        <taxon>Agaricomycetes</taxon>
        <taxon>Agaricomycetidae</taxon>
        <taxon>Agaricales</taxon>
        <taxon>Agaricineae</taxon>
        <taxon>Crepidotaceae</taxon>
        <taxon>Crepidotus</taxon>
    </lineage>
</organism>
<proteinExistence type="predicted"/>
<comment type="caution">
    <text evidence="2">The sequence shown here is derived from an EMBL/GenBank/DDBJ whole genome shotgun (WGS) entry which is preliminary data.</text>
</comment>
<feature type="compositionally biased region" description="Basic and acidic residues" evidence="1">
    <location>
        <begin position="31"/>
        <end position="40"/>
    </location>
</feature>
<reference evidence="2" key="1">
    <citation type="submission" date="2020-11" db="EMBL/GenBank/DDBJ databases">
        <authorList>
            <consortium name="DOE Joint Genome Institute"/>
            <person name="Ahrendt S."/>
            <person name="Riley R."/>
            <person name="Andreopoulos W."/>
            <person name="Labutti K."/>
            <person name="Pangilinan J."/>
            <person name="Ruiz-Duenas F.J."/>
            <person name="Barrasa J.M."/>
            <person name="Sanchez-Garcia M."/>
            <person name="Camarero S."/>
            <person name="Miyauchi S."/>
            <person name="Serrano A."/>
            <person name="Linde D."/>
            <person name="Babiker R."/>
            <person name="Drula E."/>
            <person name="Ayuso-Fernandez I."/>
            <person name="Pacheco R."/>
            <person name="Padilla G."/>
            <person name="Ferreira P."/>
            <person name="Barriuso J."/>
            <person name="Kellner H."/>
            <person name="Castanera R."/>
            <person name="Alfaro M."/>
            <person name="Ramirez L."/>
            <person name="Pisabarro A.G."/>
            <person name="Kuo A."/>
            <person name="Tritt A."/>
            <person name="Lipzen A."/>
            <person name="He G."/>
            <person name="Yan M."/>
            <person name="Ng V."/>
            <person name="Cullen D."/>
            <person name="Martin F."/>
            <person name="Rosso M.-N."/>
            <person name="Henrissat B."/>
            <person name="Hibbett D."/>
            <person name="Martinez A.T."/>
            <person name="Grigoriev I.V."/>
        </authorList>
    </citation>
    <scope>NUCLEOTIDE SEQUENCE</scope>
    <source>
        <strain evidence="2">CBS 506.95</strain>
    </source>
</reference>
<accession>A0A9P6EK64</accession>
<dbReference type="Proteomes" id="UP000807306">
    <property type="component" value="Unassembled WGS sequence"/>
</dbReference>
<sequence length="285" mass="32122">MRSRYSAGVKVMRWPYKRKYQNSKKLTLATTKDRSSERRLHQSTTYQTKQTQYVQLGLGQPVLISTVSHPSDSYRAPEPGRLPSSTSLQKENSLAERGVPPTKGRVSSTCTLTPLNRPAKDDQQTQPTLVSVIHPLRQPREGADIIELNCSLKPTLHHKVVELPVDKCTQSRPSKDYSGTRLVAILDLEVHALSLRLVGWLTVLKRRFGIERDEESLVMFAFPAPEQVGKYDRGPPGYFFPFGMDRKGKSWSAARLEMHSIIARNQAQPEGITFSPNIRVTKGTK</sequence>
<feature type="compositionally biased region" description="Polar residues" evidence="1">
    <location>
        <begin position="83"/>
        <end position="92"/>
    </location>
</feature>
<feature type="compositionally biased region" description="Polar residues" evidence="1">
    <location>
        <begin position="105"/>
        <end position="114"/>
    </location>
</feature>
<dbReference type="EMBL" id="MU157839">
    <property type="protein sequence ID" value="KAF9530601.1"/>
    <property type="molecule type" value="Genomic_DNA"/>
</dbReference>